<evidence type="ECO:0000313" key="2">
    <source>
        <dbReference type="EMBL" id="AIY44229.1"/>
    </source>
</evidence>
<dbReference type="KEGG" id="care:LT85_p050"/>
<dbReference type="OrthoDB" id="5298817at2"/>
<dbReference type="Proteomes" id="UP000030302">
    <property type="component" value="Plasmid unnamed"/>
</dbReference>
<geneLocation type="plasmid" evidence="2 3">
    <name>unnamed</name>
</geneLocation>
<evidence type="ECO:0000313" key="3">
    <source>
        <dbReference type="Proteomes" id="UP000030302"/>
    </source>
</evidence>
<dbReference type="HOGENOM" id="CLU_068645_0_0_4"/>
<keyword evidence="3" id="KW-1185">Reference proteome</keyword>
<dbReference type="Pfam" id="PF10263">
    <property type="entry name" value="SprT-like"/>
    <property type="match status" value="1"/>
</dbReference>
<keyword evidence="2" id="KW-0614">Plasmid</keyword>
<dbReference type="RefSeq" id="WP_040126144.1">
    <property type="nucleotide sequence ID" value="NZ_CP009963.1"/>
</dbReference>
<protein>
    <submittedName>
        <fullName evidence="2">Zinc metalloproteinase Mpr protein</fullName>
    </submittedName>
</protein>
<dbReference type="InterPro" id="IPR006640">
    <property type="entry name" value="SprT-like_domain"/>
</dbReference>
<evidence type="ECO:0000259" key="1">
    <source>
        <dbReference type="Pfam" id="PF10263"/>
    </source>
</evidence>
<accession>A0A0A1FKM2</accession>
<dbReference type="AlphaFoldDB" id="A0A0A1FKM2"/>
<gene>
    <name evidence="2" type="ORF">LT85_p050</name>
</gene>
<organism evidence="2 3">
    <name type="scientific">Collimonas arenae</name>
    <dbReference type="NCBI Taxonomy" id="279058"/>
    <lineage>
        <taxon>Bacteria</taxon>
        <taxon>Pseudomonadati</taxon>
        <taxon>Pseudomonadota</taxon>
        <taxon>Betaproteobacteria</taxon>
        <taxon>Burkholderiales</taxon>
        <taxon>Oxalobacteraceae</taxon>
        <taxon>Collimonas</taxon>
    </lineage>
</organism>
<name>A0A0A1FKM2_9BURK</name>
<feature type="domain" description="SprT-like" evidence="1">
    <location>
        <begin position="17"/>
        <end position="119"/>
    </location>
</feature>
<dbReference type="EMBL" id="CP009963">
    <property type="protein sequence ID" value="AIY44229.1"/>
    <property type="molecule type" value="Genomic_DNA"/>
</dbReference>
<sequence>MLNELQEPTEEIYTELRKAYKFFNERLFDNQLPGCMFTLQRKQNTFGFYSKSRFVRRDASGKADEIALNPAFFAFRSVEKTLSTLVHEMVHQWQKNFGKPTRSGYHNKEWAAKMESVGLMPSHTGEPGGRRVGQQMTHYIIDAGPFQTVCAAPELAVMISWVDVAAKKVPASLTAVQAQGEGGDDPPNLAALTELGLSTVEPGTEKKVKIKYTCPACEVNVWGKPELHIRCGDCDVEFVDKPKKTEKD</sequence>
<reference evidence="3" key="1">
    <citation type="journal article" date="2014" name="Soil Biol. Biochem.">
        <title>Structure and function of bacterial communities in ageing soils: Insights from the Mendocino ecological staircase.</title>
        <authorList>
            <person name="Uroz S."/>
            <person name="Tech J.J."/>
            <person name="Sawaya N.A."/>
            <person name="Frey-Klett P."/>
            <person name="Leveau J.H.J."/>
        </authorList>
    </citation>
    <scope>NUCLEOTIDE SEQUENCE [LARGE SCALE GENOMIC DNA]</scope>
    <source>
        <strain evidence="3">Cal35</strain>
        <plasmid evidence="3">unnamed</plasmid>
    </source>
</reference>
<dbReference type="GO" id="GO:0006950">
    <property type="term" value="P:response to stress"/>
    <property type="evidence" value="ECO:0007669"/>
    <property type="project" value="UniProtKB-ARBA"/>
</dbReference>
<proteinExistence type="predicted"/>